<feature type="region of interest" description="Disordered" evidence="2">
    <location>
        <begin position="229"/>
        <end position="252"/>
    </location>
</feature>
<reference evidence="4 5" key="1">
    <citation type="journal article" date="2024" name="BMC Genomics">
        <title>Genome assembly of redclaw crayfish (Cherax quadricarinatus) provides insights into its immune adaptation and hypoxia tolerance.</title>
        <authorList>
            <person name="Liu Z."/>
            <person name="Zheng J."/>
            <person name="Li H."/>
            <person name="Fang K."/>
            <person name="Wang S."/>
            <person name="He J."/>
            <person name="Zhou D."/>
            <person name="Weng S."/>
            <person name="Chi M."/>
            <person name="Gu Z."/>
            <person name="He J."/>
            <person name="Li F."/>
            <person name="Wang M."/>
        </authorList>
    </citation>
    <scope>NUCLEOTIDE SEQUENCE [LARGE SCALE GENOMIC DNA]</scope>
    <source>
        <strain evidence="4">ZL_2023a</strain>
    </source>
</reference>
<keyword evidence="1" id="KW-0862">Zinc</keyword>
<gene>
    <name evidence="4" type="ORF">OTU49_017532</name>
</gene>
<evidence type="ECO:0000256" key="2">
    <source>
        <dbReference type="SAM" id="MobiDB-lite"/>
    </source>
</evidence>
<sequence length="252" mass="26134">MLSQSVEQDLIKTDIDDSEERSFGPSESVTISRSQAAMQQLQESFGSFLPGMGQSPGFLPQGATDMPRPPPYPLEGVQGLPPGISALPGPSMSQGAASQDASQGGVSVGVVSEALPQGRPPDDTPGGRPHAGPPPCGMRSMAATIRTTSLAVPGATSPPTYLVGGGQNMAAHMGMGPSQGTVACPYCHKLLRSHSGLKTHIRDQHTANTQVTCSICHKSYRNQNSLSNHMSLYHKGSNGSAAPRPAAEPRAT</sequence>
<keyword evidence="1" id="KW-0863">Zinc-finger</keyword>
<feature type="region of interest" description="Disordered" evidence="2">
    <location>
        <begin position="1"/>
        <end position="30"/>
    </location>
</feature>
<feature type="compositionally biased region" description="Low complexity" evidence="2">
    <location>
        <begin position="241"/>
        <end position="252"/>
    </location>
</feature>
<keyword evidence="1" id="KW-0479">Metal-binding</keyword>
<feature type="domain" description="C2H2-type" evidence="3">
    <location>
        <begin position="211"/>
        <end position="239"/>
    </location>
</feature>
<protein>
    <recommendedName>
        <fullName evidence="3">C2H2-type domain-containing protein</fullName>
    </recommendedName>
</protein>
<dbReference type="PROSITE" id="PS00028">
    <property type="entry name" value="ZINC_FINGER_C2H2_1"/>
    <property type="match status" value="2"/>
</dbReference>
<comment type="caution">
    <text evidence="4">The sequence shown here is derived from an EMBL/GenBank/DDBJ whole genome shotgun (WGS) entry which is preliminary data.</text>
</comment>
<name>A0AAW0YFM4_CHEQU</name>
<accession>A0AAW0YFM4</accession>
<feature type="domain" description="C2H2-type" evidence="3">
    <location>
        <begin position="182"/>
        <end position="210"/>
    </location>
</feature>
<dbReference type="EMBL" id="JARKIK010000001">
    <property type="protein sequence ID" value="KAK8754687.1"/>
    <property type="molecule type" value="Genomic_DNA"/>
</dbReference>
<dbReference type="InterPro" id="IPR008598">
    <property type="entry name" value="Di19_Zn-bd"/>
</dbReference>
<dbReference type="PROSITE" id="PS50157">
    <property type="entry name" value="ZINC_FINGER_C2H2_2"/>
    <property type="match status" value="2"/>
</dbReference>
<dbReference type="GO" id="GO:0008270">
    <property type="term" value="F:zinc ion binding"/>
    <property type="evidence" value="ECO:0007669"/>
    <property type="project" value="UniProtKB-KW"/>
</dbReference>
<organism evidence="4 5">
    <name type="scientific">Cherax quadricarinatus</name>
    <name type="common">Australian red claw crayfish</name>
    <dbReference type="NCBI Taxonomy" id="27406"/>
    <lineage>
        <taxon>Eukaryota</taxon>
        <taxon>Metazoa</taxon>
        <taxon>Ecdysozoa</taxon>
        <taxon>Arthropoda</taxon>
        <taxon>Crustacea</taxon>
        <taxon>Multicrustacea</taxon>
        <taxon>Malacostraca</taxon>
        <taxon>Eumalacostraca</taxon>
        <taxon>Eucarida</taxon>
        <taxon>Decapoda</taxon>
        <taxon>Pleocyemata</taxon>
        <taxon>Astacidea</taxon>
        <taxon>Parastacoidea</taxon>
        <taxon>Parastacidae</taxon>
        <taxon>Cherax</taxon>
    </lineage>
</organism>
<evidence type="ECO:0000259" key="3">
    <source>
        <dbReference type="PROSITE" id="PS50157"/>
    </source>
</evidence>
<dbReference type="Proteomes" id="UP001445076">
    <property type="component" value="Unassembled WGS sequence"/>
</dbReference>
<evidence type="ECO:0000256" key="1">
    <source>
        <dbReference type="PROSITE-ProRule" id="PRU00042"/>
    </source>
</evidence>
<dbReference type="Pfam" id="PF05605">
    <property type="entry name" value="zf-Di19"/>
    <property type="match status" value="1"/>
</dbReference>
<feature type="compositionally biased region" description="Polar residues" evidence="2">
    <location>
        <begin position="91"/>
        <end position="101"/>
    </location>
</feature>
<proteinExistence type="predicted"/>
<feature type="compositionally biased region" description="Low complexity" evidence="2">
    <location>
        <begin position="102"/>
        <end position="112"/>
    </location>
</feature>
<dbReference type="SMART" id="SM00355">
    <property type="entry name" value="ZnF_C2H2"/>
    <property type="match status" value="2"/>
</dbReference>
<dbReference type="InterPro" id="IPR036236">
    <property type="entry name" value="Znf_C2H2_sf"/>
</dbReference>
<evidence type="ECO:0000313" key="4">
    <source>
        <dbReference type="EMBL" id="KAK8754687.1"/>
    </source>
</evidence>
<dbReference type="SUPFAM" id="SSF57667">
    <property type="entry name" value="beta-beta-alpha zinc fingers"/>
    <property type="match status" value="1"/>
</dbReference>
<dbReference type="AlphaFoldDB" id="A0AAW0YFM4"/>
<dbReference type="Gene3D" id="3.30.160.60">
    <property type="entry name" value="Classic Zinc Finger"/>
    <property type="match status" value="1"/>
</dbReference>
<keyword evidence="5" id="KW-1185">Reference proteome</keyword>
<feature type="region of interest" description="Disordered" evidence="2">
    <location>
        <begin position="46"/>
        <end position="139"/>
    </location>
</feature>
<evidence type="ECO:0000313" key="5">
    <source>
        <dbReference type="Proteomes" id="UP001445076"/>
    </source>
</evidence>
<dbReference type="InterPro" id="IPR013087">
    <property type="entry name" value="Znf_C2H2_type"/>
</dbReference>